<dbReference type="Pfam" id="PF17403">
    <property type="entry name" value="Nrap_D2"/>
    <property type="match status" value="1"/>
</dbReference>
<evidence type="ECO:0000313" key="14">
    <source>
        <dbReference type="Proteomes" id="UP000193986"/>
    </source>
</evidence>
<dbReference type="Pfam" id="PF03813">
    <property type="entry name" value="Nrap"/>
    <property type="match status" value="1"/>
</dbReference>
<dbReference type="GO" id="GO:0003723">
    <property type="term" value="F:RNA binding"/>
    <property type="evidence" value="ECO:0007669"/>
    <property type="project" value="UniProtKB-KW"/>
</dbReference>
<evidence type="ECO:0000259" key="10">
    <source>
        <dbReference type="Pfam" id="PF17405"/>
    </source>
</evidence>
<dbReference type="GO" id="GO:0032040">
    <property type="term" value="C:small-subunit processome"/>
    <property type="evidence" value="ECO:0007669"/>
    <property type="project" value="TreeGrafter"/>
</dbReference>
<feature type="domain" description="Nrap protein" evidence="11">
    <location>
        <begin position="938"/>
        <end position="1107"/>
    </location>
</feature>
<dbReference type="Proteomes" id="UP000193986">
    <property type="component" value="Unassembled WGS sequence"/>
</dbReference>
<evidence type="ECO:0000256" key="2">
    <source>
        <dbReference type="ARBA" id="ARBA00006674"/>
    </source>
</evidence>
<dbReference type="Pfam" id="PF17404">
    <property type="entry name" value="Nrap_D3"/>
    <property type="match status" value="1"/>
</dbReference>
<dbReference type="GO" id="GO:0006409">
    <property type="term" value="P:tRNA export from nucleus"/>
    <property type="evidence" value="ECO:0007669"/>
    <property type="project" value="TreeGrafter"/>
</dbReference>
<proteinExistence type="inferred from homology"/>
<evidence type="ECO:0000313" key="13">
    <source>
        <dbReference type="EMBL" id="ORY28154.1"/>
    </source>
</evidence>
<feature type="compositionally biased region" description="Polar residues" evidence="6">
    <location>
        <begin position="13"/>
        <end position="24"/>
    </location>
</feature>
<comment type="caution">
    <text evidence="13">The sequence shown here is derived from an EMBL/GenBank/DDBJ whole genome shotgun (WGS) entry which is preliminary data.</text>
</comment>
<accession>A0A1Y2B091</accession>
<dbReference type="InParanoid" id="A0A1Y2B091"/>
<sequence>MLYSSIMYFNESIALSNPYPSQMTAARPLKRKGDESSGISKKRSHHPSPSPVENDADFEDIEGESSKNAEEVAGYDIYDDPMIDRQASGESDEDEDGEEGEEGGSNKRPLSAQATAGPSKQHPKGLYAPPTLDELDRLHAAESRGGTSFALQLEALLSSTLLSTTPHPGLKKLLATIHSQILSLPSLPPLEPKAAVSRLGKASHIPFPGPNEFNPLKAVEVNWKLGWEKPEEVFVGGSWSVCGGYKKGKGVQGSVDVVVVMPSELFSPKDRMSYRYFHKRAHYLAVIAASFRGTAKKEGSMHAVEVTWDTSVDPRRPVVVLSAGKAQGSKYALDIRIHAAIPQSVFAPNTLAPSKSLLWHPSVSEDASTPLYSTSILHDTLHSAHLHQLRRLSQTCTPARSVDSFLAVWRTWCSRRGISRERGGSGWFAATLLTWVVDGAEVGGVGGARDKVRRVRGLGRTLGHWGALRAAWELLAHGDFVKSPVFLSASGDPAIPYREFVSAYQHVLVDVTGSINVFAGWEQGEVQLLQLHARETLAMLEDTSVDRFGDVLLRDTKLGTAVFDECIHVDITTSKLPHDLLASSERLSRADALSTSTATILRQGLSTRVRLVHVTPVSETILSVGIVYDPTQATRILDIGPSTEQAVETDAFRKLWGEKAELRRFKDGSIAESVVWDVPRPEDAVTIPSQIVMWLLSRHFSIPETAVSCLSSQQDWRKVIQVPDSARNAISVAGSEKLGFRPLLDGYDSLYKLLKSIDDELPLSILHVTPASELLRYSSTFVPHPIDVNRFPSAPDALKWFPAAEIVLQFESSPRWPDDLAAIQKVKLALIDKVARVLMAQIRGLKAGIVFESGRSDIEDQAALEVTLPQGVAFLIRIFHVREKTLLERIVYDDTPEYGTSLPKPARKLALPALSHHIRRFQHLPQHHASIAPLHHRYPSYSSATRLLKRWIAAHMLSTHVPVEVIELIMAHVYLDPGSLPTPASATTGFVRSINLLASWEWRKEALLVPVYSATRDAASSSGRHRFPAEKRKNVESNFEALRKRDGELSRGAWVIGTEEDAEGLRWTERTPSKVVAGRVTVLAKATVAAINAGTETGMLNVRGLFVTPLEHYDVLINLHPRLVTRYAQGVRSDSEVWEQAARFRNIQEGRYGELVRIGFDPAGAFVDDIRRIYGDTILVFHDLHGGTTIGLLFNPSKDVPRTFKPLLGYSTRPTDGSAALVALDRKGVVAEIERLGKGLIESVEVRV</sequence>
<dbReference type="Pfam" id="PF17406">
    <property type="entry name" value="Nrap_D5"/>
    <property type="match status" value="1"/>
</dbReference>
<dbReference type="OrthoDB" id="10251401at2759"/>
<dbReference type="GO" id="GO:0034456">
    <property type="term" value="C:UTP-C complex"/>
    <property type="evidence" value="ECO:0007669"/>
    <property type="project" value="TreeGrafter"/>
</dbReference>
<dbReference type="Gene3D" id="1.10.1410.10">
    <property type="match status" value="1"/>
</dbReference>
<feature type="region of interest" description="Disordered" evidence="6">
    <location>
        <begin position="13"/>
        <end position="130"/>
    </location>
</feature>
<dbReference type="PANTHER" id="PTHR17972">
    <property type="entry name" value="NUCLEOLAR RNA-ASSOCIATED PROTEIN"/>
    <property type="match status" value="1"/>
</dbReference>
<reference evidence="13 14" key="1">
    <citation type="submission" date="2016-07" db="EMBL/GenBank/DDBJ databases">
        <title>Pervasive Adenine N6-methylation of Active Genes in Fungi.</title>
        <authorList>
            <consortium name="DOE Joint Genome Institute"/>
            <person name="Mondo S.J."/>
            <person name="Dannebaum R.O."/>
            <person name="Kuo R.C."/>
            <person name="Labutti K."/>
            <person name="Haridas S."/>
            <person name="Kuo A."/>
            <person name="Salamov A."/>
            <person name="Ahrendt S.R."/>
            <person name="Lipzen A."/>
            <person name="Sullivan W."/>
            <person name="Andreopoulos W.B."/>
            <person name="Clum A."/>
            <person name="Lindquist E."/>
            <person name="Daum C."/>
            <person name="Ramamoorthy G.K."/>
            <person name="Gryganskyi A."/>
            <person name="Culley D."/>
            <person name="Magnuson J.K."/>
            <person name="James T.Y."/>
            <person name="O'Malley M.A."/>
            <person name="Stajich J.E."/>
            <person name="Spatafora J.W."/>
            <person name="Visel A."/>
            <person name="Grigoriev I.V."/>
        </authorList>
    </citation>
    <scope>NUCLEOTIDE SEQUENCE [LARGE SCALE GENOMIC DNA]</scope>
    <source>
        <strain evidence="13 14">68-887.2</strain>
    </source>
</reference>
<feature type="domain" description="Nrap protein" evidence="7">
    <location>
        <begin position="255"/>
        <end position="394"/>
    </location>
</feature>
<dbReference type="GO" id="GO:0032545">
    <property type="term" value="C:CURI complex"/>
    <property type="evidence" value="ECO:0007669"/>
    <property type="project" value="TreeGrafter"/>
</dbReference>
<comment type="subcellular location">
    <subcellularLocation>
        <location evidence="1 5">Nucleus</location>
        <location evidence="1 5">Nucleolus</location>
    </subcellularLocation>
</comment>
<dbReference type="Gene3D" id="3.30.70.3030">
    <property type="match status" value="1"/>
</dbReference>
<feature type="compositionally biased region" description="Acidic residues" evidence="6">
    <location>
        <begin position="90"/>
        <end position="102"/>
    </location>
</feature>
<evidence type="ECO:0000256" key="3">
    <source>
        <dbReference type="ARBA" id="ARBA00022884"/>
    </source>
</evidence>
<dbReference type="GO" id="GO:0006364">
    <property type="term" value="P:rRNA processing"/>
    <property type="evidence" value="ECO:0007669"/>
    <property type="project" value="UniProtKB-KW"/>
</dbReference>
<dbReference type="InterPro" id="IPR035368">
    <property type="entry name" value="Nrap_D3"/>
</dbReference>
<keyword evidence="4 5" id="KW-0539">Nucleus</keyword>
<dbReference type="InterPro" id="IPR035371">
    <property type="entry name" value="Nrap_D6"/>
</dbReference>
<feature type="compositionally biased region" description="Acidic residues" evidence="6">
    <location>
        <begin position="54"/>
        <end position="63"/>
    </location>
</feature>
<dbReference type="Pfam" id="PF17405">
    <property type="entry name" value="Nrap_D4"/>
    <property type="match status" value="1"/>
</dbReference>
<evidence type="ECO:0000256" key="6">
    <source>
        <dbReference type="SAM" id="MobiDB-lite"/>
    </source>
</evidence>
<evidence type="ECO:0000256" key="5">
    <source>
        <dbReference type="RuleBase" id="RU364032"/>
    </source>
</evidence>
<dbReference type="InterPro" id="IPR035370">
    <property type="entry name" value="Nrap_D5"/>
</dbReference>
<evidence type="ECO:0000256" key="4">
    <source>
        <dbReference type="ARBA" id="ARBA00023242"/>
    </source>
</evidence>
<evidence type="ECO:0000259" key="8">
    <source>
        <dbReference type="Pfam" id="PF17403"/>
    </source>
</evidence>
<gene>
    <name evidence="13" type="ORF">BCR39DRAFT_535744</name>
</gene>
<keyword evidence="5" id="KW-0690">Ribosome biogenesis</keyword>
<dbReference type="InterPro" id="IPR035082">
    <property type="entry name" value="Nrap_D1"/>
</dbReference>
<evidence type="ECO:0000259" key="9">
    <source>
        <dbReference type="Pfam" id="PF17404"/>
    </source>
</evidence>
<dbReference type="Pfam" id="PF17407">
    <property type="entry name" value="Nrap_D6"/>
    <property type="match status" value="1"/>
</dbReference>
<evidence type="ECO:0000256" key="1">
    <source>
        <dbReference type="ARBA" id="ARBA00004604"/>
    </source>
</evidence>
<dbReference type="EMBL" id="MCFC01000033">
    <property type="protein sequence ID" value="ORY28154.1"/>
    <property type="molecule type" value="Genomic_DNA"/>
</dbReference>
<name>A0A1Y2B091_9TREE</name>
<keyword evidence="14" id="KW-1185">Reference proteome</keyword>
<comment type="similarity">
    <text evidence="2 5">Belongs to the NRAP family.</text>
</comment>
<dbReference type="AlphaFoldDB" id="A0A1Y2B091"/>
<evidence type="ECO:0000259" key="7">
    <source>
        <dbReference type="Pfam" id="PF03813"/>
    </source>
</evidence>
<dbReference type="InterPro" id="IPR035367">
    <property type="entry name" value="Nrap_D2"/>
</dbReference>
<keyword evidence="5" id="KW-0687">Ribonucleoprotein</keyword>
<keyword evidence="3 5" id="KW-0694">RNA-binding</keyword>
<feature type="domain" description="Nrap protein" evidence="9">
    <location>
        <begin position="562"/>
        <end position="701"/>
    </location>
</feature>
<feature type="domain" description="Nrap protein" evidence="8">
    <location>
        <begin position="408"/>
        <end position="554"/>
    </location>
</feature>
<feature type="domain" description="Nrap protein" evidence="12">
    <location>
        <begin position="1110"/>
        <end position="1244"/>
    </location>
</feature>
<dbReference type="STRING" id="71784.A0A1Y2B091"/>
<dbReference type="InterPro" id="IPR035369">
    <property type="entry name" value="Nrap_D4"/>
</dbReference>
<evidence type="ECO:0000259" key="11">
    <source>
        <dbReference type="Pfam" id="PF17406"/>
    </source>
</evidence>
<organism evidence="13 14">
    <name type="scientific">Naematelia encephala</name>
    <dbReference type="NCBI Taxonomy" id="71784"/>
    <lineage>
        <taxon>Eukaryota</taxon>
        <taxon>Fungi</taxon>
        <taxon>Dikarya</taxon>
        <taxon>Basidiomycota</taxon>
        <taxon>Agaricomycotina</taxon>
        <taxon>Tremellomycetes</taxon>
        <taxon>Tremellales</taxon>
        <taxon>Naemateliaceae</taxon>
        <taxon>Naematelia</taxon>
    </lineage>
</organism>
<evidence type="ECO:0000259" key="12">
    <source>
        <dbReference type="Pfam" id="PF17407"/>
    </source>
</evidence>
<feature type="domain" description="Nrap protein" evidence="10">
    <location>
        <begin position="732"/>
        <end position="936"/>
    </location>
</feature>
<dbReference type="FunCoup" id="A0A1Y2B091">
    <property type="interactions" value="575"/>
</dbReference>
<dbReference type="InterPro" id="IPR005554">
    <property type="entry name" value="NOL6/Upt22"/>
</dbReference>
<protein>
    <recommendedName>
        <fullName evidence="5">U3 small nucleolar RNA-associated protein 22</fullName>
    </recommendedName>
</protein>
<keyword evidence="5" id="KW-0698">rRNA processing</keyword>
<dbReference type="PANTHER" id="PTHR17972:SF0">
    <property type="entry name" value="NUCLEOLAR PROTEIN 6"/>
    <property type="match status" value="1"/>
</dbReference>